<proteinExistence type="predicted"/>
<evidence type="ECO:0000313" key="4">
    <source>
        <dbReference type="Proteomes" id="UP000253472"/>
    </source>
</evidence>
<protein>
    <recommendedName>
        <fullName evidence="1">methionyl-tRNA formyltransferase</fullName>
        <ecNumber evidence="1">2.1.2.9</ecNumber>
    </recommendedName>
</protein>
<dbReference type="AlphaFoldDB" id="A0A367XSP0"/>
<sequence>MKLHFPALGQFTLRRSPLWIAFFGSDDFSVASLAKLTQYQSTTTHHTPSPIESIHVITRSIKPTGRNMKAMVDLPIGKYAASQGIPVLRADTATEILDVLSQHQFNLVVAVSYGRLIPAQFIAQCRYGGLNVHPSLLPTYAGSSPLQYALLNDDASTGCTVQTLHPTKFDHGDVLLQSGEIPISGSDNLASLFDKFGEIGGDLLVRTIDQGLFVDPKPVVNDYQVEITGFVGQLSARQIKRVWDALGPVFTFINVNLVRKRKPYWGSKE</sequence>
<evidence type="ECO:0000256" key="1">
    <source>
        <dbReference type="ARBA" id="ARBA00012261"/>
    </source>
</evidence>
<dbReference type="PANTHER" id="PTHR11138:SF5">
    <property type="entry name" value="METHIONYL-TRNA FORMYLTRANSFERASE, MITOCHONDRIAL"/>
    <property type="match status" value="1"/>
</dbReference>
<dbReference type="GO" id="GO:0005739">
    <property type="term" value="C:mitochondrion"/>
    <property type="evidence" value="ECO:0007669"/>
    <property type="project" value="TreeGrafter"/>
</dbReference>
<dbReference type="STRING" id="5486.A0A367XSP0"/>
<dbReference type="Gene3D" id="3.40.50.12230">
    <property type="match status" value="1"/>
</dbReference>
<dbReference type="GO" id="GO:0004479">
    <property type="term" value="F:methionyl-tRNA formyltransferase activity"/>
    <property type="evidence" value="ECO:0007669"/>
    <property type="project" value="UniProtKB-EC"/>
</dbReference>
<evidence type="ECO:0000313" key="3">
    <source>
        <dbReference type="EMBL" id="RCK56645.1"/>
    </source>
</evidence>
<keyword evidence="3" id="KW-0808">Transferase</keyword>
<comment type="caution">
    <text evidence="3">The sequence shown here is derived from an EMBL/GenBank/DDBJ whole genome shotgun (WGS) entry which is preliminary data.</text>
</comment>
<dbReference type="CDD" id="cd08646">
    <property type="entry name" value="FMT_core_Met-tRNA-FMT_N"/>
    <property type="match status" value="1"/>
</dbReference>
<feature type="domain" description="Formyl transferase N-terminal" evidence="2">
    <location>
        <begin position="20"/>
        <end position="208"/>
    </location>
</feature>
<keyword evidence="4" id="KW-1185">Reference proteome</keyword>
<dbReference type="InterPro" id="IPR036477">
    <property type="entry name" value="Formyl_transf_N_sf"/>
</dbReference>
<dbReference type="EMBL" id="QLNQ01000029">
    <property type="protein sequence ID" value="RCK56645.1"/>
    <property type="molecule type" value="Genomic_DNA"/>
</dbReference>
<gene>
    <name evidence="3" type="primary">FMT1</name>
    <name evidence="3" type="ORF">Cantr_05859</name>
</gene>
<dbReference type="OrthoDB" id="10268103at2759"/>
<organism evidence="3 4">
    <name type="scientific">Candida viswanathii</name>
    <dbReference type="NCBI Taxonomy" id="5486"/>
    <lineage>
        <taxon>Eukaryota</taxon>
        <taxon>Fungi</taxon>
        <taxon>Dikarya</taxon>
        <taxon>Ascomycota</taxon>
        <taxon>Saccharomycotina</taxon>
        <taxon>Pichiomycetes</taxon>
        <taxon>Debaryomycetaceae</taxon>
        <taxon>Candida/Lodderomyces clade</taxon>
        <taxon>Candida</taxon>
    </lineage>
</organism>
<dbReference type="InterPro" id="IPR041711">
    <property type="entry name" value="Met-tRNA-FMT_N"/>
</dbReference>
<dbReference type="Pfam" id="PF00551">
    <property type="entry name" value="Formyl_trans_N"/>
    <property type="match status" value="1"/>
</dbReference>
<accession>A0A367XSP0</accession>
<name>A0A367XSP0_9ASCO</name>
<dbReference type="EC" id="2.1.2.9" evidence="1"/>
<dbReference type="SUPFAM" id="SSF53328">
    <property type="entry name" value="Formyltransferase"/>
    <property type="match status" value="1"/>
</dbReference>
<reference evidence="3 4" key="1">
    <citation type="submission" date="2018-06" db="EMBL/GenBank/DDBJ databases">
        <title>Whole genome sequencing of Candida tropicalis (genome annotated by CSBL at Korea University).</title>
        <authorList>
            <person name="Ahn J."/>
        </authorList>
    </citation>
    <scope>NUCLEOTIDE SEQUENCE [LARGE SCALE GENOMIC DNA]</scope>
    <source>
        <strain evidence="3 4">ATCC 20962</strain>
    </source>
</reference>
<dbReference type="Proteomes" id="UP000253472">
    <property type="component" value="Unassembled WGS sequence"/>
</dbReference>
<dbReference type="PANTHER" id="PTHR11138">
    <property type="entry name" value="METHIONYL-TRNA FORMYLTRANSFERASE"/>
    <property type="match status" value="1"/>
</dbReference>
<dbReference type="InterPro" id="IPR002376">
    <property type="entry name" value="Formyl_transf_N"/>
</dbReference>
<evidence type="ECO:0000259" key="2">
    <source>
        <dbReference type="Pfam" id="PF00551"/>
    </source>
</evidence>